<evidence type="ECO:0000256" key="2">
    <source>
        <dbReference type="SAM" id="MobiDB-lite"/>
    </source>
</evidence>
<keyword evidence="4" id="KW-1185">Reference proteome</keyword>
<protein>
    <submittedName>
        <fullName evidence="3">Uncharacterized protein</fullName>
    </submittedName>
</protein>
<sequence>VTLALQPRSLLQKKKFRLFSSLAPSPTSSASMRSFVAVLLVTITSTFAYQVNAPGDFQNWTTPGTNLLTWTRVSTDPLNFTAVLTNINQAAMPQGPQILNALVDGTLGQIACSPPSAGWPTGSGFRVNFATDAQNLDALLAQSNEFSIVAATSSGSSTATSGSSSTSQATTAATPTTATASTTSSDTSTTPTSSGGAVVGMNVEMGFLTAVAAFVAFITTQF</sequence>
<feature type="region of interest" description="Disordered" evidence="2">
    <location>
        <begin position="154"/>
        <end position="194"/>
    </location>
</feature>
<gene>
    <name evidence="3" type="ORF">AZE42_03116</name>
</gene>
<dbReference type="PANTHER" id="PTHR35185:SF1">
    <property type="entry name" value="UPF0619 GPI-ANCHORED MEMBRANE PROTEIN C1322.10"/>
    <property type="match status" value="1"/>
</dbReference>
<reference evidence="3 4" key="1">
    <citation type="submission" date="2016-03" db="EMBL/GenBank/DDBJ databases">
        <title>Comparative genomics of the ectomycorrhizal sister species Rhizopogon vinicolor and Rhizopogon vesiculosus (Basidiomycota: Boletales) reveals a divergence of the mating type B locus.</title>
        <authorList>
            <person name="Mujic A.B."/>
            <person name="Kuo A."/>
            <person name="Tritt A."/>
            <person name="Lipzen A."/>
            <person name="Chen C."/>
            <person name="Johnson J."/>
            <person name="Sharma A."/>
            <person name="Barry K."/>
            <person name="Grigoriev I.V."/>
            <person name="Spatafora J.W."/>
        </authorList>
    </citation>
    <scope>NUCLEOTIDE SEQUENCE [LARGE SCALE GENOMIC DNA]</scope>
    <source>
        <strain evidence="3 4">AM-OR11-056</strain>
    </source>
</reference>
<dbReference type="EMBL" id="LVVM01005972">
    <property type="protein sequence ID" value="OJA09296.1"/>
    <property type="molecule type" value="Genomic_DNA"/>
</dbReference>
<proteinExistence type="predicted"/>
<evidence type="ECO:0000256" key="1">
    <source>
        <dbReference type="ARBA" id="ARBA00022729"/>
    </source>
</evidence>
<dbReference type="InterPro" id="IPR052479">
    <property type="entry name" value="GPI-anchor_Adhesion_Reg"/>
</dbReference>
<accession>A0A1J8Q7L5</accession>
<keyword evidence="1" id="KW-0732">Signal</keyword>
<dbReference type="STRING" id="180088.A0A1J8Q7L5"/>
<feature type="non-terminal residue" evidence="3">
    <location>
        <position position="1"/>
    </location>
</feature>
<comment type="caution">
    <text evidence="3">The sequence shown here is derived from an EMBL/GenBank/DDBJ whole genome shotgun (WGS) entry which is preliminary data.</text>
</comment>
<dbReference type="PANTHER" id="PTHR35185">
    <property type="entry name" value="SERINE/THREONINE-RICH PROTEIN ADG2-RELATED"/>
    <property type="match status" value="1"/>
</dbReference>
<organism evidence="3 4">
    <name type="scientific">Rhizopogon vesiculosus</name>
    <dbReference type="NCBI Taxonomy" id="180088"/>
    <lineage>
        <taxon>Eukaryota</taxon>
        <taxon>Fungi</taxon>
        <taxon>Dikarya</taxon>
        <taxon>Basidiomycota</taxon>
        <taxon>Agaricomycotina</taxon>
        <taxon>Agaricomycetes</taxon>
        <taxon>Agaricomycetidae</taxon>
        <taxon>Boletales</taxon>
        <taxon>Suillineae</taxon>
        <taxon>Rhizopogonaceae</taxon>
        <taxon>Rhizopogon</taxon>
    </lineage>
</organism>
<name>A0A1J8Q7L5_9AGAM</name>
<dbReference type="OrthoDB" id="5316007at2759"/>
<evidence type="ECO:0000313" key="3">
    <source>
        <dbReference type="EMBL" id="OJA09296.1"/>
    </source>
</evidence>
<dbReference type="Proteomes" id="UP000183567">
    <property type="component" value="Unassembled WGS sequence"/>
</dbReference>
<evidence type="ECO:0000313" key="4">
    <source>
        <dbReference type="Proteomes" id="UP000183567"/>
    </source>
</evidence>
<dbReference type="AlphaFoldDB" id="A0A1J8Q7L5"/>